<evidence type="ECO:0000313" key="9">
    <source>
        <dbReference type="EMBL" id="WJW68726.1"/>
    </source>
</evidence>
<dbReference type="InterPro" id="IPR020846">
    <property type="entry name" value="MFS_dom"/>
</dbReference>
<feature type="transmembrane region" description="Helical" evidence="5">
    <location>
        <begin position="352"/>
        <end position="374"/>
    </location>
</feature>
<feature type="transmembrane region" description="Helical" evidence="5">
    <location>
        <begin position="240"/>
        <end position="257"/>
    </location>
</feature>
<reference evidence="9" key="2">
    <citation type="journal article" date="2024" name="Nature">
        <title>Anoxygenic phototroph of the Chloroflexota uses a type I reaction centre.</title>
        <authorList>
            <person name="Tsuji J.M."/>
            <person name="Shaw N.A."/>
            <person name="Nagashima S."/>
            <person name="Venkiteswaran J.J."/>
            <person name="Schiff S.L."/>
            <person name="Watanabe T."/>
            <person name="Fukui M."/>
            <person name="Hanada S."/>
            <person name="Tank M."/>
            <person name="Neufeld J.D."/>
        </authorList>
    </citation>
    <scope>NUCLEOTIDE SEQUENCE</scope>
    <source>
        <strain evidence="9">L227-S17</strain>
    </source>
</reference>
<feature type="domain" description="Major facilitator superfamily (MFS) profile" evidence="7">
    <location>
        <begin position="1"/>
        <end position="379"/>
    </location>
</feature>
<feature type="transmembrane region" description="Helical" evidence="5">
    <location>
        <begin position="269"/>
        <end position="287"/>
    </location>
</feature>
<dbReference type="Pfam" id="PF07690">
    <property type="entry name" value="MFS_1"/>
    <property type="match status" value="1"/>
</dbReference>
<evidence type="ECO:0000256" key="3">
    <source>
        <dbReference type="ARBA" id="ARBA00022989"/>
    </source>
</evidence>
<evidence type="ECO:0000313" key="11">
    <source>
        <dbReference type="Proteomes" id="UP001431572"/>
    </source>
</evidence>
<sequence length="379" mass="40405">MKLLPPTKQGYWTVWVANLSFFAAYYALLIPLPRYLTQIGLPDWQIGVILGAFGVAAVVGRPLAGILTDSWGYRQVLLLGAGSLMVGAAFVSLTTDPVLLFGLRLLQAFGYVAFTTAGTALISALALPGQQGAALALFGAAANVAMAFAPALINSLLDVLTVKGTFWLVAALALGGGALSLALHIEPQPTRPKRSWRVMLAIPRVLYWQMLVAWLVGLGFGAFLQFLPILTERRGLEPTGLAYAIYGVGIILTRLATGRLQDRGDRSRLLAFAFLLLAAALLGLAFVDLEGLLLANMLLMAAAMGILHPGVMANHVEMVSPNERWRGVVAFYLGYDTGIGMGSWLLGLALEWYGLTGMYLVAALGALLGLAITLRQHKG</sequence>
<name>A0A8T7M9J4_9CHLR</name>
<dbReference type="AlphaFoldDB" id="A0A8T7M9J4"/>
<evidence type="ECO:0000313" key="10">
    <source>
        <dbReference type="Proteomes" id="UP000521676"/>
    </source>
</evidence>
<proteinExistence type="predicted"/>
<feature type="transmembrane region" description="Helical" evidence="5">
    <location>
        <begin position="325"/>
        <end position="346"/>
    </location>
</feature>
<dbReference type="Gene3D" id="1.20.1250.20">
    <property type="entry name" value="MFS general substrate transporter like domains"/>
    <property type="match status" value="1"/>
</dbReference>
<feature type="transmembrane region" description="Helical" evidence="5">
    <location>
        <begin position="44"/>
        <end position="64"/>
    </location>
</feature>
<protein>
    <submittedName>
        <fullName evidence="8">MFS transporter</fullName>
    </submittedName>
</protein>
<accession>A0A8T7M9J4</accession>
<dbReference type="PANTHER" id="PTHR23531">
    <property type="entry name" value="QUINOLENE RESISTANCE PROTEIN NORA"/>
    <property type="match status" value="1"/>
</dbReference>
<dbReference type="EMBL" id="JACATZ010000003">
    <property type="protein sequence ID" value="NWJ48795.1"/>
    <property type="molecule type" value="Genomic_DNA"/>
</dbReference>
<dbReference type="InterPro" id="IPR052714">
    <property type="entry name" value="MFS_Exporter"/>
</dbReference>
<organism evidence="8 10">
    <name type="scientific">Candidatus Chlorohelix allophototropha</name>
    <dbReference type="NCBI Taxonomy" id="3003348"/>
    <lineage>
        <taxon>Bacteria</taxon>
        <taxon>Bacillati</taxon>
        <taxon>Chloroflexota</taxon>
        <taxon>Chloroflexia</taxon>
        <taxon>Candidatus Chloroheliales</taxon>
        <taxon>Candidatus Chloroheliaceae</taxon>
        <taxon>Candidatus Chlorohelix</taxon>
    </lineage>
</organism>
<evidence type="ECO:0000256" key="5">
    <source>
        <dbReference type="SAM" id="Phobius"/>
    </source>
</evidence>
<evidence type="ECO:0000256" key="4">
    <source>
        <dbReference type="ARBA" id="ARBA00023136"/>
    </source>
</evidence>
<feature type="transmembrane region" description="Helical" evidence="5">
    <location>
        <begin position="76"/>
        <end position="93"/>
    </location>
</feature>
<keyword evidence="3 5" id="KW-1133">Transmembrane helix</keyword>
<dbReference type="SUPFAM" id="SSF103473">
    <property type="entry name" value="MFS general substrate transporter"/>
    <property type="match status" value="1"/>
</dbReference>
<keyword evidence="4 5" id="KW-0472">Membrane</keyword>
<evidence type="ECO:0000259" key="6">
    <source>
        <dbReference type="PROSITE" id="PS50188"/>
    </source>
</evidence>
<feature type="transmembrane region" description="Helical" evidence="5">
    <location>
        <begin position="105"/>
        <end position="127"/>
    </location>
</feature>
<feature type="transmembrane region" description="Helical" evidence="5">
    <location>
        <begin position="293"/>
        <end position="313"/>
    </location>
</feature>
<dbReference type="PROSITE" id="PS50850">
    <property type="entry name" value="MFS"/>
    <property type="match status" value="1"/>
</dbReference>
<feature type="transmembrane region" description="Helical" evidence="5">
    <location>
        <begin position="134"/>
        <end position="153"/>
    </location>
</feature>
<feature type="transmembrane region" description="Helical" evidence="5">
    <location>
        <begin position="165"/>
        <end position="185"/>
    </location>
</feature>
<evidence type="ECO:0000256" key="2">
    <source>
        <dbReference type="ARBA" id="ARBA00022692"/>
    </source>
</evidence>
<reference evidence="8 10" key="1">
    <citation type="submission" date="2020-06" db="EMBL/GenBank/DDBJ databases">
        <title>Anoxygenic phototrophic Chloroflexota member uses a Type I reaction center.</title>
        <authorList>
            <person name="Tsuji J.M."/>
            <person name="Shaw N.A."/>
            <person name="Nagashima S."/>
            <person name="Venkiteswaran J."/>
            <person name="Schiff S.L."/>
            <person name="Hanada S."/>
            <person name="Tank M."/>
            <person name="Neufeld J.D."/>
        </authorList>
    </citation>
    <scope>NUCLEOTIDE SEQUENCE [LARGE SCALE GENOMIC DNA]</scope>
    <source>
        <strain evidence="8">L227-S17</strain>
    </source>
</reference>
<dbReference type="InterPro" id="IPR036259">
    <property type="entry name" value="MFS_trans_sf"/>
</dbReference>
<gene>
    <name evidence="8" type="ORF">HXX08_23295</name>
    <name evidence="9" type="ORF">OZ401_004343</name>
</gene>
<dbReference type="Proteomes" id="UP001431572">
    <property type="component" value="Chromosome 2"/>
</dbReference>
<dbReference type="PANTHER" id="PTHR23531:SF1">
    <property type="entry name" value="QUINOLENE RESISTANCE PROTEIN NORA"/>
    <property type="match status" value="1"/>
</dbReference>
<evidence type="ECO:0000259" key="7">
    <source>
        <dbReference type="PROSITE" id="PS50850"/>
    </source>
</evidence>
<feature type="transmembrane region" description="Helical" evidence="5">
    <location>
        <begin position="12"/>
        <end position="32"/>
    </location>
</feature>
<dbReference type="RefSeq" id="WP_341470632.1">
    <property type="nucleotide sequence ID" value="NZ_CP128400.1"/>
</dbReference>
<evidence type="ECO:0000313" key="8">
    <source>
        <dbReference type="EMBL" id="NWJ48795.1"/>
    </source>
</evidence>
<dbReference type="PROSITE" id="PS50188">
    <property type="entry name" value="B302_SPRY"/>
    <property type="match status" value="1"/>
</dbReference>
<dbReference type="EMBL" id="CP128400">
    <property type="protein sequence ID" value="WJW68726.1"/>
    <property type="molecule type" value="Genomic_DNA"/>
</dbReference>
<dbReference type="Proteomes" id="UP000521676">
    <property type="component" value="Unassembled WGS sequence"/>
</dbReference>
<dbReference type="InterPro" id="IPR011701">
    <property type="entry name" value="MFS"/>
</dbReference>
<evidence type="ECO:0000256" key="1">
    <source>
        <dbReference type="ARBA" id="ARBA00004651"/>
    </source>
</evidence>
<dbReference type="GO" id="GO:0005886">
    <property type="term" value="C:plasma membrane"/>
    <property type="evidence" value="ECO:0007669"/>
    <property type="project" value="UniProtKB-SubCell"/>
</dbReference>
<keyword evidence="11" id="KW-1185">Reference proteome</keyword>
<feature type="domain" description="B30.2/SPRY" evidence="6">
    <location>
        <begin position="1"/>
        <end position="153"/>
    </location>
</feature>
<comment type="subcellular location">
    <subcellularLocation>
        <location evidence="1">Cell membrane</location>
        <topology evidence="1">Multi-pass membrane protein</topology>
    </subcellularLocation>
</comment>
<dbReference type="InterPro" id="IPR001870">
    <property type="entry name" value="B30.2/SPRY"/>
</dbReference>
<keyword evidence="2 5" id="KW-0812">Transmembrane</keyword>
<feature type="transmembrane region" description="Helical" evidence="5">
    <location>
        <begin position="206"/>
        <end position="228"/>
    </location>
</feature>
<dbReference type="GO" id="GO:0022857">
    <property type="term" value="F:transmembrane transporter activity"/>
    <property type="evidence" value="ECO:0007669"/>
    <property type="project" value="InterPro"/>
</dbReference>